<reference evidence="3 4" key="1">
    <citation type="submission" date="2021-06" db="EMBL/GenBank/DDBJ databases">
        <authorList>
            <person name="Palmer J.M."/>
        </authorList>
    </citation>
    <scope>NUCLEOTIDE SEQUENCE [LARGE SCALE GENOMIC DNA]</scope>
    <source>
        <strain evidence="3 4">GA_2019</strain>
        <tissue evidence="3">Muscle</tissue>
    </source>
</reference>
<dbReference type="PANTHER" id="PTHR46850:SF1">
    <property type="entry name" value="CHROMODOMAIN-HELICASE-DNA-BINDING PROTEIN 9"/>
    <property type="match status" value="1"/>
</dbReference>
<dbReference type="InterPro" id="IPR056342">
    <property type="entry name" value="HTH_CHD6-9"/>
</dbReference>
<proteinExistence type="predicted"/>
<feature type="non-terminal residue" evidence="3">
    <location>
        <position position="1"/>
    </location>
</feature>
<comment type="caution">
    <text evidence="3">The sequence shown here is derived from an EMBL/GenBank/DDBJ whole genome shotgun (WGS) entry which is preliminary data.</text>
</comment>
<dbReference type="Proteomes" id="UP001476798">
    <property type="component" value="Unassembled WGS sequence"/>
</dbReference>
<dbReference type="PANTHER" id="PTHR46850">
    <property type="entry name" value="CHROMODOMAIN-HELICASE-DNA-BINDING PROTEIN 9"/>
    <property type="match status" value="1"/>
</dbReference>
<accession>A0ABV0MVD7</accession>
<dbReference type="EMBL" id="JAHRIO010013092">
    <property type="protein sequence ID" value="MEQ2163005.1"/>
    <property type="molecule type" value="Genomic_DNA"/>
</dbReference>
<dbReference type="InterPro" id="IPR051493">
    <property type="entry name" value="CHD"/>
</dbReference>
<protein>
    <recommendedName>
        <fullName evidence="2">Chromodomain-helicase-DNA-binding protein 6-9 tri-helical domain-containing protein</fullName>
    </recommendedName>
</protein>
<keyword evidence="4" id="KW-1185">Reference proteome</keyword>
<feature type="region of interest" description="Disordered" evidence="1">
    <location>
        <begin position="1"/>
        <end position="26"/>
    </location>
</feature>
<sequence length="245" mass="28062">CKTEEAKDKLESKANGEEDQDENRQASADLCNQDGPLVTTTTTGSGSGVAALHVIQARPLWPTGSALTARFRRLITAYQRFTLRREPLLRHDFLLHDGLVSMAMGGAGSAHSHHTGGPLAWQLGEELRRCSVVSTEADPLFLEWQRRWTRREQADFYRTVSSFGVVYDPERKAFDWSQFRALARLERKTDERLVDTGVLVEPLTEERAARTLYRIELLRKIREQVRNTCIRFPLMIFMFLLRTVI</sequence>
<organism evidence="3 4">
    <name type="scientific">Goodea atripinnis</name>
    <dbReference type="NCBI Taxonomy" id="208336"/>
    <lineage>
        <taxon>Eukaryota</taxon>
        <taxon>Metazoa</taxon>
        <taxon>Chordata</taxon>
        <taxon>Craniata</taxon>
        <taxon>Vertebrata</taxon>
        <taxon>Euteleostomi</taxon>
        <taxon>Actinopterygii</taxon>
        <taxon>Neopterygii</taxon>
        <taxon>Teleostei</taxon>
        <taxon>Neoteleostei</taxon>
        <taxon>Acanthomorphata</taxon>
        <taxon>Ovalentaria</taxon>
        <taxon>Atherinomorphae</taxon>
        <taxon>Cyprinodontiformes</taxon>
        <taxon>Goodeidae</taxon>
        <taxon>Goodea</taxon>
    </lineage>
</organism>
<evidence type="ECO:0000256" key="1">
    <source>
        <dbReference type="SAM" id="MobiDB-lite"/>
    </source>
</evidence>
<evidence type="ECO:0000313" key="4">
    <source>
        <dbReference type="Proteomes" id="UP001476798"/>
    </source>
</evidence>
<dbReference type="Pfam" id="PF23078">
    <property type="entry name" value="HTH_CHD6-9"/>
    <property type="match status" value="1"/>
</dbReference>
<evidence type="ECO:0000259" key="2">
    <source>
        <dbReference type="Pfam" id="PF23078"/>
    </source>
</evidence>
<feature type="compositionally biased region" description="Basic and acidic residues" evidence="1">
    <location>
        <begin position="1"/>
        <end position="16"/>
    </location>
</feature>
<evidence type="ECO:0000313" key="3">
    <source>
        <dbReference type="EMBL" id="MEQ2163005.1"/>
    </source>
</evidence>
<gene>
    <name evidence="3" type="ORF">GOODEAATRI_025816</name>
</gene>
<name>A0ABV0MVD7_9TELE</name>
<feature type="domain" description="Chromodomain-helicase-DNA-binding protein 6-9 tri-helical" evidence="2">
    <location>
        <begin position="129"/>
        <end position="194"/>
    </location>
</feature>